<evidence type="ECO:0000256" key="10">
    <source>
        <dbReference type="HAMAP-Rule" id="MF_00061"/>
    </source>
</evidence>
<dbReference type="AlphaFoldDB" id="A0A6I6EGD8"/>
<comment type="catalytic activity">
    <reaction evidence="10">
        <text>4-CDP-2-C-methyl-D-erythritol + ATP = 4-CDP-2-C-methyl-D-erythritol 2-phosphate + ADP + H(+)</text>
        <dbReference type="Rhea" id="RHEA:18437"/>
        <dbReference type="ChEBI" id="CHEBI:15378"/>
        <dbReference type="ChEBI" id="CHEBI:30616"/>
        <dbReference type="ChEBI" id="CHEBI:57823"/>
        <dbReference type="ChEBI" id="CHEBI:57919"/>
        <dbReference type="ChEBI" id="CHEBI:456216"/>
        <dbReference type="EC" id="2.7.1.148"/>
    </reaction>
</comment>
<gene>
    <name evidence="10 13" type="primary">ispE</name>
    <name evidence="13" type="ORF">E6P07_08350</name>
</gene>
<dbReference type="InterPro" id="IPR014721">
    <property type="entry name" value="Ribsml_uS5_D2-typ_fold_subgr"/>
</dbReference>
<feature type="active site" evidence="10">
    <location>
        <position position="140"/>
    </location>
</feature>
<keyword evidence="6 10" id="KW-0418">Kinase</keyword>
<organism evidence="13 14">
    <name type="scientific">Thermochromatium tepidum ATCC 43061</name>
    <dbReference type="NCBI Taxonomy" id="316276"/>
    <lineage>
        <taxon>Bacteria</taxon>
        <taxon>Pseudomonadati</taxon>
        <taxon>Pseudomonadota</taxon>
        <taxon>Gammaproteobacteria</taxon>
        <taxon>Chromatiales</taxon>
        <taxon>Chromatiaceae</taxon>
        <taxon>Thermochromatium</taxon>
    </lineage>
</organism>
<dbReference type="GO" id="GO:0019288">
    <property type="term" value="P:isopentenyl diphosphate biosynthetic process, methylerythritol 4-phosphate pathway"/>
    <property type="evidence" value="ECO:0007669"/>
    <property type="project" value="UniProtKB-UniRule"/>
</dbReference>
<evidence type="ECO:0000256" key="2">
    <source>
        <dbReference type="ARBA" id="ARBA00012052"/>
    </source>
</evidence>
<feature type="domain" description="GHMP kinase N-terminal" evidence="11">
    <location>
        <begin position="71"/>
        <end position="147"/>
    </location>
</feature>
<evidence type="ECO:0000259" key="11">
    <source>
        <dbReference type="Pfam" id="PF00288"/>
    </source>
</evidence>
<dbReference type="GO" id="GO:0005524">
    <property type="term" value="F:ATP binding"/>
    <property type="evidence" value="ECO:0007669"/>
    <property type="project" value="UniProtKB-UniRule"/>
</dbReference>
<dbReference type="PIRSF" id="PIRSF010376">
    <property type="entry name" value="IspE"/>
    <property type="match status" value="1"/>
</dbReference>
<keyword evidence="14" id="KW-1185">Reference proteome</keyword>
<keyword evidence="8 10" id="KW-0414">Isoprene biosynthesis</keyword>
<dbReference type="InterPro" id="IPR006204">
    <property type="entry name" value="GHMP_kinase_N_dom"/>
</dbReference>
<keyword evidence="7 10" id="KW-0067">ATP-binding</keyword>
<dbReference type="HAMAP" id="MF_00061">
    <property type="entry name" value="IspE"/>
    <property type="match status" value="1"/>
</dbReference>
<dbReference type="Proteomes" id="UP000426424">
    <property type="component" value="Chromosome"/>
</dbReference>
<evidence type="ECO:0000256" key="6">
    <source>
        <dbReference type="ARBA" id="ARBA00022777"/>
    </source>
</evidence>
<dbReference type="GO" id="GO:0016114">
    <property type="term" value="P:terpenoid biosynthetic process"/>
    <property type="evidence" value="ECO:0007669"/>
    <property type="project" value="UniProtKB-UniRule"/>
</dbReference>
<dbReference type="InterPro" id="IPR036554">
    <property type="entry name" value="GHMP_kinase_C_sf"/>
</dbReference>
<dbReference type="Pfam" id="PF08544">
    <property type="entry name" value="GHMP_kinases_C"/>
    <property type="match status" value="1"/>
</dbReference>
<dbReference type="GO" id="GO:0050515">
    <property type="term" value="F:4-(cytidine 5'-diphospho)-2-C-methyl-D-erythritol kinase activity"/>
    <property type="evidence" value="ECO:0007669"/>
    <property type="project" value="UniProtKB-UniRule"/>
</dbReference>
<evidence type="ECO:0000259" key="12">
    <source>
        <dbReference type="Pfam" id="PF08544"/>
    </source>
</evidence>
<sequence>MIDRDPAHAWPAPAKLNLMLRILGRRPDGYHELQTVFQFIEQGDRLWFDLREDGVVRRVDALAGVAEGDDLTVRAARALQRATGCRLGVDIRCEKNLPMGGGLGGGSSDAATTLVALNRLWGTGLDDAALSAIALPLGADVPVFVRGRAAWGEGVGERLEPVELPEPWYLVLVPPCSVSTRAVFSHPELTRDSRPITLDDFLSGDVTNDCLPVVRRDYPEVESALDWLSAWGGGRLTGTGACVFAVFDEEARAREALSRAPAQMRGFVTRGLNRSPLLDRLDQA</sequence>
<dbReference type="EMBL" id="CP039268">
    <property type="protein sequence ID" value="QGU33999.1"/>
    <property type="molecule type" value="Genomic_DNA"/>
</dbReference>
<evidence type="ECO:0000256" key="5">
    <source>
        <dbReference type="ARBA" id="ARBA00022741"/>
    </source>
</evidence>
<evidence type="ECO:0000313" key="13">
    <source>
        <dbReference type="EMBL" id="QGU33999.1"/>
    </source>
</evidence>
<comment type="similarity">
    <text evidence="1 10">Belongs to the GHMP kinase family. IspE subfamily.</text>
</comment>
<dbReference type="Gene3D" id="3.30.70.890">
    <property type="entry name" value="GHMP kinase, C-terminal domain"/>
    <property type="match status" value="1"/>
</dbReference>
<dbReference type="InterPro" id="IPR013750">
    <property type="entry name" value="GHMP_kinase_C_dom"/>
</dbReference>
<feature type="active site" evidence="10">
    <location>
        <position position="15"/>
    </location>
</feature>
<comment type="function">
    <text evidence="10">Catalyzes the phosphorylation of the position 2 hydroxy group of 4-diphosphocytidyl-2C-methyl-D-erythritol.</text>
</comment>
<reference evidence="13 14" key="1">
    <citation type="submission" date="2019-12" db="EMBL/GenBank/DDBJ databases">
        <title>The complete genome of the thermophilic, anoxygenic phototrophic gammaproteobacterium Thermochromatium tepidum.</title>
        <authorList>
            <person name="Sattley W.M."/>
            <person name="Swingley W.D."/>
            <person name="Burchell B.M."/>
            <person name="Gurbani S.A."/>
            <person name="Kujawa C.M."/>
            <person name="Nuccio D.A."/>
            <person name="Schladweiler J."/>
            <person name="Shaffer K.N."/>
            <person name="Stokes L.M."/>
            <person name="Touchman J.W."/>
            <person name="Blankenship R.E."/>
            <person name="Madigan M.T."/>
        </authorList>
    </citation>
    <scope>NUCLEOTIDE SEQUENCE [LARGE SCALE GENOMIC DNA]</scope>
    <source>
        <strain evidence="13 14">ATCC 43061</strain>
    </source>
</reference>
<dbReference type="OrthoDB" id="9809438at2"/>
<evidence type="ECO:0000256" key="7">
    <source>
        <dbReference type="ARBA" id="ARBA00022840"/>
    </source>
</evidence>
<dbReference type="KEGG" id="ttp:E6P07_08350"/>
<dbReference type="Pfam" id="PF00288">
    <property type="entry name" value="GHMP_kinases_N"/>
    <property type="match status" value="1"/>
</dbReference>
<evidence type="ECO:0000256" key="3">
    <source>
        <dbReference type="ARBA" id="ARBA00017473"/>
    </source>
</evidence>
<name>A0A6I6EGD8_THETI</name>
<dbReference type="InterPro" id="IPR004424">
    <property type="entry name" value="IspE"/>
</dbReference>
<evidence type="ECO:0000256" key="9">
    <source>
        <dbReference type="ARBA" id="ARBA00032554"/>
    </source>
</evidence>
<dbReference type="NCBIfam" id="TIGR00154">
    <property type="entry name" value="ispE"/>
    <property type="match status" value="1"/>
</dbReference>
<feature type="binding site" evidence="10">
    <location>
        <begin position="98"/>
        <end position="108"/>
    </location>
    <ligand>
        <name>ATP</name>
        <dbReference type="ChEBI" id="CHEBI:30616"/>
    </ligand>
</feature>
<keyword evidence="5 10" id="KW-0547">Nucleotide-binding</keyword>
<comment type="pathway">
    <text evidence="10">Isoprenoid biosynthesis; isopentenyl diphosphate biosynthesis via DXP pathway; isopentenyl diphosphate from 1-deoxy-D-xylulose 5-phosphate: step 3/6.</text>
</comment>
<dbReference type="Gene3D" id="3.30.230.10">
    <property type="match status" value="1"/>
</dbReference>
<evidence type="ECO:0000256" key="1">
    <source>
        <dbReference type="ARBA" id="ARBA00009684"/>
    </source>
</evidence>
<evidence type="ECO:0000313" key="14">
    <source>
        <dbReference type="Proteomes" id="UP000426424"/>
    </source>
</evidence>
<feature type="domain" description="GHMP kinase C-terminal" evidence="12">
    <location>
        <begin position="212"/>
        <end position="264"/>
    </location>
</feature>
<protein>
    <recommendedName>
        <fullName evidence="3 10">4-diphosphocytidyl-2-C-methyl-D-erythritol kinase</fullName>
        <shortName evidence="10">CMK</shortName>
        <ecNumber evidence="2 10">2.7.1.148</ecNumber>
    </recommendedName>
    <alternativeName>
        <fullName evidence="9 10">4-(cytidine-5'-diphospho)-2-C-methyl-D-erythritol kinase</fullName>
    </alternativeName>
</protein>
<dbReference type="SUPFAM" id="SSF55060">
    <property type="entry name" value="GHMP Kinase, C-terminal domain"/>
    <property type="match status" value="1"/>
</dbReference>
<evidence type="ECO:0000256" key="8">
    <source>
        <dbReference type="ARBA" id="ARBA00023229"/>
    </source>
</evidence>
<dbReference type="PANTHER" id="PTHR43527">
    <property type="entry name" value="4-DIPHOSPHOCYTIDYL-2-C-METHYL-D-ERYTHRITOL KINASE, CHLOROPLASTIC"/>
    <property type="match status" value="1"/>
</dbReference>
<dbReference type="UniPathway" id="UPA00056">
    <property type="reaction ID" value="UER00094"/>
</dbReference>
<evidence type="ECO:0000256" key="4">
    <source>
        <dbReference type="ARBA" id="ARBA00022679"/>
    </source>
</evidence>
<dbReference type="PANTHER" id="PTHR43527:SF2">
    <property type="entry name" value="4-DIPHOSPHOCYTIDYL-2-C-METHYL-D-ERYTHRITOL KINASE, CHLOROPLASTIC"/>
    <property type="match status" value="1"/>
</dbReference>
<keyword evidence="4 10" id="KW-0808">Transferase</keyword>
<proteinExistence type="inferred from homology"/>
<accession>A0A6I6EGD8</accession>
<dbReference type="EC" id="2.7.1.148" evidence="2 10"/>
<dbReference type="SUPFAM" id="SSF54211">
    <property type="entry name" value="Ribosomal protein S5 domain 2-like"/>
    <property type="match status" value="1"/>
</dbReference>
<dbReference type="InterPro" id="IPR020568">
    <property type="entry name" value="Ribosomal_Su5_D2-typ_SF"/>
</dbReference>